<dbReference type="Proteomes" id="UP000593578">
    <property type="component" value="Unassembled WGS sequence"/>
</dbReference>
<organism evidence="1 2">
    <name type="scientific">Gossypium raimondii</name>
    <name type="common">Peruvian cotton</name>
    <name type="synonym">Gossypium klotzschianum subsp. raimondii</name>
    <dbReference type="NCBI Taxonomy" id="29730"/>
    <lineage>
        <taxon>Eukaryota</taxon>
        <taxon>Viridiplantae</taxon>
        <taxon>Streptophyta</taxon>
        <taxon>Embryophyta</taxon>
        <taxon>Tracheophyta</taxon>
        <taxon>Spermatophyta</taxon>
        <taxon>Magnoliopsida</taxon>
        <taxon>eudicotyledons</taxon>
        <taxon>Gunneridae</taxon>
        <taxon>Pentapetalae</taxon>
        <taxon>rosids</taxon>
        <taxon>malvids</taxon>
        <taxon>Malvales</taxon>
        <taxon>Malvaceae</taxon>
        <taxon>Malvoideae</taxon>
        <taxon>Gossypium</taxon>
    </lineage>
</organism>
<protein>
    <submittedName>
        <fullName evidence="1">Uncharacterized protein</fullName>
    </submittedName>
</protein>
<gene>
    <name evidence="1" type="ORF">Gorai_002014</name>
</gene>
<comment type="caution">
    <text evidence="1">The sequence shown here is derived from an EMBL/GenBank/DDBJ whole genome shotgun (WGS) entry which is preliminary data.</text>
</comment>
<name>A0A7J8QQL7_GOSRA</name>
<feature type="non-terminal residue" evidence="1">
    <location>
        <position position="50"/>
    </location>
</feature>
<accession>A0A7J8QQL7</accession>
<sequence>MSKGGEDGPSVGEIDIGRWVLEVLNNIQLLIVMSMVDALTHGVYRISFNT</sequence>
<proteinExistence type="predicted"/>
<dbReference type="AlphaFoldDB" id="A0A7J8QQL7"/>
<reference evidence="1 2" key="1">
    <citation type="journal article" date="2019" name="Genome Biol. Evol.">
        <title>Insights into the evolution of the New World diploid cottons (Gossypium, subgenus Houzingenia) based on genome sequencing.</title>
        <authorList>
            <person name="Grover C.E."/>
            <person name="Arick M.A. 2nd"/>
            <person name="Thrash A."/>
            <person name="Conover J.L."/>
            <person name="Sanders W.S."/>
            <person name="Peterson D.G."/>
            <person name="Frelichowski J.E."/>
            <person name="Scheffler J.A."/>
            <person name="Scheffler B.E."/>
            <person name="Wendel J.F."/>
        </authorList>
    </citation>
    <scope>NUCLEOTIDE SEQUENCE [LARGE SCALE GENOMIC DNA]</scope>
    <source>
        <strain evidence="1">8</strain>
        <tissue evidence="1">Leaf</tissue>
    </source>
</reference>
<evidence type="ECO:0000313" key="1">
    <source>
        <dbReference type="EMBL" id="MBA0603768.1"/>
    </source>
</evidence>
<dbReference type="EMBL" id="JABEZZ010000083">
    <property type="protein sequence ID" value="MBA0603768.1"/>
    <property type="molecule type" value="Genomic_DNA"/>
</dbReference>
<evidence type="ECO:0000313" key="2">
    <source>
        <dbReference type="Proteomes" id="UP000593578"/>
    </source>
</evidence>